<reference evidence="4" key="1">
    <citation type="submission" date="2018-11" db="EMBL/GenBank/DDBJ databases">
        <authorList>
            <consortium name="Pathogen Informatics"/>
        </authorList>
    </citation>
    <scope>NUCLEOTIDE SEQUENCE</scope>
</reference>
<dbReference type="Proteomes" id="UP000784294">
    <property type="component" value="Unassembled WGS sequence"/>
</dbReference>
<evidence type="ECO:0000313" key="4">
    <source>
        <dbReference type="EMBL" id="VEL09404.1"/>
    </source>
</evidence>
<name>A0A448WDW3_9PLAT</name>
<dbReference type="EMBL" id="CAAALY010006249">
    <property type="protein sequence ID" value="VEL09404.1"/>
    <property type="molecule type" value="Genomic_DNA"/>
</dbReference>
<dbReference type="AlphaFoldDB" id="A0A448WDW3"/>
<dbReference type="SUPFAM" id="SSF55550">
    <property type="entry name" value="SH2 domain"/>
    <property type="match status" value="1"/>
</dbReference>
<sequence>MGQSASKEPLPTVDWQTSREQNLRRASGGGLDKRIPERPGDARLGQTPIFWPVVGAAKTTPITTRYLSTVPAVGATTLPTPSRPHLTRREGDETVWGSDEVARCYLRQQSMEMLRPLEEQPFPGALKAVWSVGWIVKMDERDVPGYIKTPFQRRSDYTRRHSTSPLNFATSLTNRPYTAGDLGRYRLRRLFESVRQLVFEDKGYILVVYVLFSHESVFPRPGRLSCHLPPWDERSRMCVGGIRDPQPTLVRSETPYQLVYCVSLFSFLIHPFFPSLPCRLLLPPTSFSWYHAALSRLEAEHLLKPAPAGSFLVRLSETSRAEF</sequence>
<evidence type="ECO:0000313" key="5">
    <source>
        <dbReference type="Proteomes" id="UP000784294"/>
    </source>
</evidence>
<dbReference type="OrthoDB" id="5914531at2759"/>
<dbReference type="CDD" id="cd00173">
    <property type="entry name" value="SH2"/>
    <property type="match status" value="1"/>
</dbReference>
<accession>A0A448WDW3</accession>
<evidence type="ECO:0000259" key="3">
    <source>
        <dbReference type="PROSITE" id="PS50001"/>
    </source>
</evidence>
<proteinExistence type="predicted"/>
<keyword evidence="1" id="KW-0727">SH2 domain</keyword>
<feature type="compositionally biased region" description="Basic and acidic residues" evidence="2">
    <location>
        <begin position="31"/>
        <end position="41"/>
    </location>
</feature>
<comment type="caution">
    <text evidence="4">The sequence shown here is derived from an EMBL/GenBank/DDBJ whole genome shotgun (WGS) entry which is preliminary data.</text>
</comment>
<dbReference type="InterPro" id="IPR000980">
    <property type="entry name" value="SH2"/>
</dbReference>
<feature type="non-terminal residue" evidence="4">
    <location>
        <position position="323"/>
    </location>
</feature>
<evidence type="ECO:0000256" key="1">
    <source>
        <dbReference type="PROSITE-ProRule" id="PRU00191"/>
    </source>
</evidence>
<feature type="region of interest" description="Disordered" evidence="2">
    <location>
        <begin position="1"/>
        <end position="42"/>
    </location>
</feature>
<gene>
    <name evidence="4" type="ORF">PXEA_LOCUS2844</name>
</gene>
<dbReference type="PROSITE" id="PS50001">
    <property type="entry name" value="SH2"/>
    <property type="match status" value="1"/>
</dbReference>
<dbReference type="Pfam" id="PF00017">
    <property type="entry name" value="SH2"/>
    <property type="match status" value="1"/>
</dbReference>
<feature type="domain" description="SH2" evidence="3">
    <location>
        <begin position="289"/>
        <end position="323"/>
    </location>
</feature>
<keyword evidence="5" id="KW-1185">Reference proteome</keyword>
<organism evidence="4 5">
    <name type="scientific">Protopolystoma xenopodis</name>
    <dbReference type="NCBI Taxonomy" id="117903"/>
    <lineage>
        <taxon>Eukaryota</taxon>
        <taxon>Metazoa</taxon>
        <taxon>Spiralia</taxon>
        <taxon>Lophotrochozoa</taxon>
        <taxon>Platyhelminthes</taxon>
        <taxon>Monogenea</taxon>
        <taxon>Polyopisthocotylea</taxon>
        <taxon>Polystomatidea</taxon>
        <taxon>Polystomatidae</taxon>
        <taxon>Protopolystoma</taxon>
    </lineage>
</organism>
<dbReference type="InterPro" id="IPR036860">
    <property type="entry name" value="SH2_dom_sf"/>
</dbReference>
<protein>
    <recommendedName>
        <fullName evidence="3">SH2 domain-containing protein</fullName>
    </recommendedName>
</protein>
<evidence type="ECO:0000256" key="2">
    <source>
        <dbReference type="SAM" id="MobiDB-lite"/>
    </source>
</evidence>
<dbReference type="Gene3D" id="3.30.505.10">
    <property type="entry name" value="SH2 domain"/>
    <property type="match status" value="1"/>
</dbReference>